<protein>
    <submittedName>
        <fullName evidence="1">Uncharacterized protein</fullName>
    </submittedName>
</protein>
<sequence length="90" mass="10213">MTTAVLKAPNPELGSKDRVRENVEFLIQSEGLNLNYCCLADKKRQKRGLSTQHAFVPARKELLNFWTAIKQSGQLKKTVKNGPMNKAYHI</sequence>
<dbReference type="KEGG" id="ovi:T265_09289"/>
<reference evidence="1 2" key="1">
    <citation type="submission" date="2013-11" db="EMBL/GenBank/DDBJ databases">
        <title>Opisthorchis viverrini - life in the bile duct.</title>
        <authorList>
            <person name="Young N.D."/>
            <person name="Nagarajan N."/>
            <person name="Lin S.J."/>
            <person name="Korhonen P.K."/>
            <person name="Jex A.R."/>
            <person name="Hall R.S."/>
            <person name="Safavi-Hemami H."/>
            <person name="Kaewkong W."/>
            <person name="Bertrand D."/>
            <person name="Gao S."/>
            <person name="Seet Q."/>
            <person name="Wongkham S."/>
            <person name="Teh B.T."/>
            <person name="Wongkham C."/>
            <person name="Intapan P.M."/>
            <person name="Maleewong W."/>
            <person name="Yang X."/>
            <person name="Hu M."/>
            <person name="Wang Z."/>
            <person name="Hofmann A."/>
            <person name="Sternberg P.W."/>
            <person name="Tan P."/>
            <person name="Wang J."/>
            <person name="Gasser R.B."/>
        </authorList>
    </citation>
    <scope>NUCLEOTIDE SEQUENCE [LARGE SCALE GENOMIC DNA]</scope>
</reference>
<dbReference type="CTD" id="20323462"/>
<proteinExistence type="predicted"/>
<dbReference type="EMBL" id="KL596886">
    <property type="protein sequence ID" value="KER22666.1"/>
    <property type="molecule type" value="Genomic_DNA"/>
</dbReference>
<accession>A0A074Z6B4</accession>
<dbReference type="RefSeq" id="XP_009173581.1">
    <property type="nucleotide sequence ID" value="XM_009175317.1"/>
</dbReference>
<gene>
    <name evidence="1" type="ORF">T265_09289</name>
</gene>
<dbReference type="AlphaFoldDB" id="A0A074Z6B4"/>
<evidence type="ECO:0000313" key="2">
    <source>
        <dbReference type="Proteomes" id="UP000054324"/>
    </source>
</evidence>
<organism evidence="1 2">
    <name type="scientific">Opisthorchis viverrini</name>
    <name type="common">Southeast Asian liver fluke</name>
    <dbReference type="NCBI Taxonomy" id="6198"/>
    <lineage>
        <taxon>Eukaryota</taxon>
        <taxon>Metazoa</taxon>
        <taxon>Spiralia</taxon>
        <taxon>Lophotrochozoa</taxon>
        <taxon>Platyhelminthes</taxon>
        <taxon>Trematoda</taxon>
        <taxon>Digenea</taxon>
        <taxon>Opisthorchiida</taxon>
        <taxon>Opisthorchiata</taxon>
        <taxon>Opisthorchiidae</taxon>
        <taxon>Opisthorchis</taxon>
    </lineage>
</organism>
<dbReference type="GeneID" id="20323462"/>
<name>A0A074Z6B4_OPIVI</name>
<evidence type="ECO:0000313" key="1">
    <source>
        <dbReference type="EMBL" id="KER22666.1"/>
    </source>
</evidence>
<keyword evidence="2" id="KW-1185">Reference proteome</keyword>
<dbReference type="Proteomes" id="UP000054324">
    <property type="component" value="Unassembled WGS sequence"/>
</dbReference>